<proteinExistence type="predicted"/>
<keyword evidence="4" id="KW-1185">Reference proteome</keyword>
<protein>
    <submittedName>
        <fullName evidence="3">Uncharacterized protein</fullName>
    </submittedName>
</protein>
<comment type="caution">
    <text evidence="3">The sequence shown here is derived from an EMBL/GenBank/DDBJ whole genome shotgun (WGS) entry which is preliminary data.</text>
</comment>
<keyword evidence="2" id="KW-0472">Membrane</keyword>
<reference evidence="3" key="1">
    <citation type="submission" date="2019-09" db="EMBL/GenBank/DDBJ databases">
        <authorList>
            <person name="Cremers G."/>
        </authorList>
    </citation>
    <scope>NUCLEOTIDE SEQUENCE [LARGE SCALE GENOMIC DNA]</scope>
    <source>
        <strain evidence="3">3B</strain>
    </source>
</reference>
<dbReference type="Proteomes" id="UP000381693">
    <property type="component" value="Unassembled WGS sequence"/>
</dbReference>
<evidence type="ECO:0000256" key="1">
    <source>
        <dbReference type="SAM" id="MobiDB-lite"/>
    </source>
</evidence>
<accession>A0A5E6MDQ4</accession>
<feature type="region of interest" description="Disordered" evidence="1">
    <location>
        <begin position="1"/>
        <end position="24"/>
    </location>
</feature>
<organism evidence="3 4">
    <name type="scientific">Methylacidimicrobium cyclopophantes</name>
    <dbReference type="NCBI Taxonomy" id="1041766"/>
    <lineage>
        <taxon>Bacteria</taxon>
        <taxon>Pseudomonadati</taxon>
        <taxon>Verrucomicrobiota</taxon>
        <taxon>Methylacidimicrobium</taxon>
    </lineage>
</organism>
<sequence length="58" mass="6640">MSSRELPEEPKGKEPEGPQGKEKSGNRNFYWVIALALAFFLYLFYSVLNNDTVNIHGH</sequence>
<dbReference type="AlphaFoldDB" id="A0A5E6MDQ4"/>
<gene>
    <name evidence="3" type="ORF">MAMC_01791</name>
</gene>
<evidence type="ECO:0000313" key="4">
    <source>
        <dbReference type="Proteomes" id="UP000381693"/>
    </source>
</evidence>
<keyword evidence="2" id="KW-0812">Transmembrane</keyword>
<evidence type="ECO:0000313" key="3">
    <source>
        <dbReference type="EMBL" id="VVM07689.1"/>
    </source>
</evidence>
<dbReference type="RefSeq" id="WP_178087767.1">
    <property type="nucleotide sequence ID" value="NZ_CABFUZ020000190.1"/>
</dbReference>
<evidence type="ECO:0000256" key="2">
    <source>
        <dbReference type="SAM" id="Phobius"/>
    </source>
</evidence>
<dbReference type="EMBL" id="CABFUZ020000190">
    <property type="protein sequence ID" value="VVM07689.1"/>
    <property type="molecule type" value="Genomic_DNA"/>
</dbReference>
<feature type="transmembrane region" description="Helical" evidence="2">
    <location>
        <begin position="29"/>
        <end position="48"/>
    </location>
</feature>
<keyword evidence="2" id="KW-1133">Transmembrane helix</keyword>
<name>A0A5E6MDQ4_9BACT</name>